<keyword evidence="2" id="KW-1185">Reference proteome</keyword>
<organism evidence="1 2">
    <name type="scientific">Roseovarius azorensis</name>
    <dbReference type="NCBI Taxonomy" id="1287727"/>
    <lineage>
        <taxon>Bacteria</taxon>
        <taxon>Pseudomonadati</taxon>
        <taxon>Pseudomonadota</taxon>
        <taxon>Alphaproteobacteria</taxon>
        <taxon>Rhodobacterales</taxon>
        <taxon>Roseobacteraceae</taxon>
        <taxon>Roseovarius</taxon>
    </lineage>
</organism>
<proteinExistence type="predicted"/>
<gene>
    <name evidence="1" type="ORF">SAMN05443999_10872</name>
</gene>
<dbReference type="RefSeq" id="WP_093037576.1">
    <property type="nucleotide sequence ID" value="NZ_FOAG01000008.1"/>
</dbReference>
<protein>
    <submittedName>
        <fullName evidence="1">Uncharacterized protein</fullName>
    </submittedName>
</protein>
<accession>A0A1H7T6W6</accession>
<reference evidence="1 2" key="1">
    <citation type="submission" date="2016-10" db="EMBL/GenBank/DDBJ databases">
        <authorList>
            <person name="de Groot N.N."/>
        </authorList>
    </citation>
    <scope>NUCLEOTIDE SEQUENCE [LARGE SCALE GENOMIC DNA]</scope>
    <source>
        <strain evidence="1 2">DSM 100674</strain>
    </source>
</reference>
<dbReference type="Proteomes" id="UP000199582">
    <property type="component" value="Unassembled WGS sequence"/>
</dbReference>
<evidence type="ECO:0000313" key="2">
    <source>
        <dbReference type="Proteomes" id="UP000199582"/>
    </source>
</evidence>
<dbReference type="STRING" id="1287727.SAMN05443999_10872"/>
<dbReference type="OrthoDB" id="7857490at2"/>
<evidence type="ECO:0000313" key="1">
    <source>
        <dbReference type="EMBL" id="SEL80255.1"/>
    </source>
</evidence>
<dbReference type="AlphaFoldDB" id="A0A1H7T6W6"/>
<sequence length="219" mass="23769">MSRLLILGLILMPWLAVMATAGAWPRDKGQVFAVLSGQIEGPDEFGFYRQSNALYAEYGVTGRLTLGVDLGGDALRMNKTIAFLRWPLGRVDRSLKLAFELGAGQVEEKNALRPGLSLGRGFMLGGRQGWLAVDGRAVLFGGRDVALESDITFGLSASRKTRMILQLQSGRPDTGDPYARFAPSLIYETKPGQQVELGVITPIAGGGDNGIRLGLWRRF</sequence>
<dbReference type="EMBL" id="FOAG01000008">
    <property type="protein sequence ID" value="SEL80255.1"/>
    <property type="molecule type" value="Genomic_DNA"/>
</dbReference>
<name>A0A1H7T6W6_9RHOB</name>